<evidence type="ECO:0000313" key="6">
    <source>
        <dbReference type="EMBL" id="SDG72544.1"/>
    </source>
</evidence>
<evidence type="ECO:0000256" key="1">
    <source>
        <dbReference type="ARBA" id="ARBA00023015"/>
    </source>
</evidence>
<dbReference type="InterPro" id="IPR009057">
    <property type="entry name" value="Homeodomain-like_sf"/>
</dbReference>
<evidence type="ECO:0000313" key="7">
    <source>
        <dbReference type="Proteomes" id="UP000198923"/>
    </source>
</evidence>
<keyword evidence="3" id="KW-0804">Transcription</keyword>
<dbReference type="InterPro" id="IPR050109">
    <property type="entry name" value="HTH-type_TetR-like_transc_reg"/>
</dbReference>
<organism evidence="6 7">
    <name type="scientific">Sinosporangium album</name>
    <dbReference type="NCBI Taxonomy" id="504805"/>
    <lineage>
        <taxon>Bacteria</taxon>
        <taxon>Bacillati</taxon>
        <taxon>Actinomycetota</taxon>
        <taxon>Actinomycetes</taxon>
        <taxon>Streptosporangiales</taxon>
        <taxon>Streptosporangiaceae</taxon>
        <taxon>Sinosporangium</taxon>
    </lineage>
</organism>
<dbReference type="SUPFAM" id="SSF46689">
    <property type="entry name" value="Homeodomain-like"/>
    <property type="match status" value="1"/>
</dbReference>
<dbReference type="PRINTS" id="PR00455">
    <property type="entry name" value="HTHTETR"/>
</dbReference>
<reference evidence="6 7" key="1">
    <citation type="submission" date="2016-10" db="EMBL/GenBank/DDBJ databases">
        <authorList>
            <person name="de Groot N.N."/>
        </authorList>
    </citation>
    <scope>NUCLEOTIDE SEQUENCE [LARGE SCALE GENOMIC DNA]</scope>
    <source>
        <strain evidence="6 7">CPCC 201354</strain>
    </source>
</reference>
<dbReference type="PANTHER" id="PTHR30055:SF234">
    <property type="entry name" value="HTH-TYPE TRANSCRIPTIONAL REGULATOR BETI"/>
    <property type="match status" value="1"/>
</dbReference>
<dbReference type="GO" id="GO:0003700">
    <property type="term" value="F:DNA-binding transcription factor activity"/>
    <property type="evidence" value="ECO:0007669"/>
    <property type="project" value="TreeGrafter"/>
</dbReference>
<keyword evidence="1" id="KW-0805">Transcription regulation</keyword>
<feature type="DNA-binding region" description="H-T-H motif" evidence="4">
    <location>
        <begin position="28"/>
        <end position="47"/>
    </location>
</feature>
<dbReference type="OrthoDB" id="3186364at2"/>
<dbReference type="EMBL" id="FNCN01000007">
    <property type="protein sequence ID" value="SDG72544.1"/>
    <property type="molecule type" value="Genomic_DNA"/>
</dbReference>
<keyword evidence="2 4" id="KW-0238">DNA-binding</keyword>
<dbReference type="InterPro" id="IPR001647">
    <property type="entry name" value="HTH_TetR"/>
</dbReference>
<dbReference type="Gene3D" id="1.10.357.10">
    <property type="entry name" value="Tetracycline Repressor, domain 2"/>
    <property type="match status" value="1"/>
</dbReference>
<dbReference type="Proteomes" id="UP000198923">
    <property type="component" value="Unassembled WGS sequence"/>
</dbReference>
<dbReference type="RefSeq" id="WP_093170003.1">
    <property type="nucleotide sequence ID" value="NZ_FNCN01000007.1"/>
</dbReference>
<dbReference type="GO" id="GO:0000976">
    <property type="term" value="F:transcription cis-regulatory region binding"/>
    <property type="evidence" value="ECO:0007669"/>
    <property type="project" value="TreeGrafter"/>
</dbReference>
<dbReference type="STRING" id="504805.SAMN05421505_10781"/>
<gene>
    <name evidence="6" type="ORF">SAMN05421505_10781</name>
</gene>
<protein>
    <submittedName>
        <fullName evidence="6">DNA-binding transcriptional regulator, AcrR family</fullName>
    </submittedName>
</protein>
<evidence type="ECO:0000256" key="3">
    <source>
        <dbReference type="ARBA" id="ARBA00023163"/>
    </source>
</evidence>
<dbReference type="InterPro" id="IPR023772">
    <property type="entry name" value="DNA-bd_HTH_TetR-type_CS"/>
</dbReference>
<sequence>MTDIADTRTRIQQTALRLFTEQGYEATSLREIAEALGVTKAALYYHFRTKEDIVLSLTDQRLQQLSALLAWAKSTPLTLATRRELMSRYAQSMYAEQHQDLMRFFERNPTALRNHPTSVLMREHVVEVAYMLSEPDDPPALRLKRSMALFAMHAGAFLLTALTPEERREVCLEVAFDLISPSCAEARSPVPDQACCPGDAI</sequence>
<dbReference type="PROSITE" id="PS50977">
    <property type="entry name" value="HTH_TETR_2"/>
    <property type="match status" value="1"/>
</dbReference>
<accession>A0A1G7WKZ5</accession>
<dbReference type="Pfam" id="PF00440">
    <property type="entry name" value="TetR_N"/>
    <property type="match status" value="1"/>
</dbReference>
<dbReference type="PANTHER" id="PTHR30055">
    <property type="entry name" value="HTH-TYPE TRANSCRIPTIONAL REGULATOR RUTR"/>
    <property type="match status" value="1"/>
</dbReference>
<evidence type="ECO:0000259" key="5">
    <source>
        <dbReference type="PROSITE" id="PS50977"/>
    </source>
</evidence>
<evidence type="ECO:0000256" key="4">
    <source>
        <dbReference type="PROSITE-ProRule" id="PRU00335"/>
    </source>
</evidence>
<feature type="domain" description="HTH tetR-type" evidence="5">
    <location>
        <begin position="5"/>
        <end position="65"/>
    </location>
</feature>
<evidence type="ECO:0000256" key="2">
    <source>
        <dbReference type="ARBA" id="ARBA00023125"/>
    </source>
</evidence>
<dbReference type="AlphaFoldDB" id="A0A1G7WKZ5"/>
<name>A0A1G7WKZ5_9ACTN</name>
<proteinExistence type="predicted"/>
<keyword evidence="7" id="KW-1185">Reference proteome</keyword>
<dbReference type="PROSITE" id="PS01081">
    <property type="entry name" value="HTH_TETR_1"/>
    <property type="match status" value="1"/>
</dbReference>